<dbReference type="InterPro" id="IPR011989">
    <property type="entry name" value="ARM-like"/>
</dbReference>
<feature type="repeat" description="ARM" evidence="6">
    <location>
        <begin position="579"/>
        <end position="621"/>
    </location>
</feature>
<feature type="repeat" description="ARM" evidence="6">
    <location>
        <begin position="538"/>
        <end position="580"/>
    </location>
</feature>
<evidence type="ECO:0000256" key="1">
    <source>
        <dbReference type="ARBA" id="ARBA00000900"/>
    </source>
</evidence>
<dbReference type="InterPro" id="IPR016024">
    <property type="entry name" value="ARM-type_fold"/>
</dbReference>
<dbReference type="EMBL" id="OZ023716">
    <property type="protein sequence ID" value="CAK9865530.1"/>
    <property type="molecule type" value="Genomic_DNA"/>
</dbReference>
<accession>A0ABP1AT81</accession>
<keyword evidence="10" id="KW-1185">Reference proteome</keyword>
<dbReference type="InterPro" id="IPR058678">
    <property type="entry name" value="ARM_PUB"/>
</dbReference>
<dbReference type="Pfam" id="PF25598">
    <property type="entry name" value="ARM_PUB"/>
    <property type="match status" value="1"/>
</dbReference>
<keyword evidence="5" id="KW-0833">Ubl conjugation pathway</keyword>
<dbReference type="Proteomes" id="UP001497522">
    <property type="component" value="Chromosome 15"/>
</dbReference>
<evidence type="ECO:0000256" key="3">
    <source>
        <dbReference type="ARBA" id="ARBA00012483"/>
    </source>
</evidence>
<evidence type="ECO:0000313" key="9">
    <source>
        <dbReference type="EMBL" id="CAK9865530.1"/>
    </source>
</evidence>
<evidence type="ECO:0000259" key="8">
    <source>
        <dbReference type="PROSITE" id="PS51698"/>
    </source>
</evidence>
<dbReference type="CDD" id="cd16664">
    <property type="entry name" value="RING-Ubox_PUB"/>
    <property type="match status" value="1"/>
</dbReference>
<dbReference type="PANTHER" id="PTHR23315">
    <property type="entry name" value="U BOX DOMAIN-CONTAINING"/>
    <property type="match status" value="1"/>
</dbReference>
<dbReference type="SUPFAM" id="SSF48371">
    <property type="entry name" value="ARM repeat"/>
    <property type="match status" value="1"/>
</dbReference>
<protein>
    <recommendedName>
        <fullName evidence="3">RING-type E3 ubiquitin transferase</fullName>
        <ecNumber evidence="3">2.3.2.27</ecNumber>
    </recommendedName>
</protein>
<dbReference type="SUPFAM" id="SSF57850">
    <property type="entry name" value="RING/U-box"/>
    <property type="match status" value="1"/>
</dbReference>
<dbReference type="Gene3D" id="1.25.10.10">
    <property type="entry name" value="Leucine-rich Repeat Variant"/>
    <property type="match status" value="2"/>
</dbReference>
<dbReference type="Pfam" id="PF04564">
    <property type="entry name" value="U-box"/>
    <property type="match status" value="1"/>
</dbReference>
<dbReference type="PROSITE" id="PS50176">
    <property type="entry name" value="ARM_REPEAT"/>
    <property type="match status" value="4"/>
</dbReference>
<evidence type="ECO:0000313" key="10">
    <source>
        <dbReference type="Proteomes" id="UP001497522"/>
    </source>
</evidence>
<name>A0ABP1AT81_9BRYO</name>
<proteinExistence type="predicted"/>
<evidence type="ECO:0000256" key="7">
    <source>
        <dbReference type="SAM" id="MobiDB-lite"/>
    </source>
</evidence>
<dbReference type="InterPro" id="IPR057623">
    <property type="entry name" value="PUB12-19-like_N"/>
</dbReference>
<dbReference type="InterPro" id="IPR059179">
    <property type="entry name" value="MLKL-like_MCAfunc"/>
</dbReference>
<dbReference type="InterPro" id="IPR045210">
    <property type="entry name" value="RING-Ubox_PUB"/>
</dbReference>
<organism evidence="9 10">
    <name type="scientific">Sphagnum jensenii</name>
    <dbReference type="NCBI Taxonomy" id="128206"/>
    <lineage>
        <taxon>Eukaryota</taxon>
        <taxon>Viridiplantae</taxon>
        <taxon>Streptophyta</taxon>
        <taxon>Embryophyta</taxon>
        <taxon>Bryophyta</taxon>
        <taxon>Sphagnophytina</taxon>
        <taxon>Sphagnopsida</taxon>
        <taxon>Sphagnales</taxon>
        <taxon>Sphagnaceae</taxon>
        <taxon>Sphagnum</taxon>
    </lineage>
</organism>
<gene>
    <name evidence="9" type="ORF">CSSPJE1EN2_LOCUS8525</name>
</gene>
<dbReference type="EC" id="2.3.2.27" evidence="3"/>
<comment type="pathway">
    <text evidence="2">Protein modification; protein ubiquitination.</text>
</comment>
<evidence type="ECO:0000256" key="6">
    <source>
        <dbReference type="PROSITE-ProRule" id="PRU00259"/>
    </source>
</evidence>
<dbReference type="InterPro" id="IPR013083">
    <property type="entry name" value="Znf_RING/FYVE/PHD"/>
</dbReference>
<evidence type="ECO:0000256" key="2">
    <source>
        <dbReference type="ARBA" id="ARBA00004906"/>
    </source>
</evidence>
<comment type="catalytic activity">
    <reaction evidence="1">
        <text>S-ubiquitinyl-[E2 ubiquitin-conjugating enzyme]-L-cysteine + [acceptor protein]-L-lysine = [E2 ubiquitin-conjugating enzyme]-L-cysteine + N(6)-ubiquitinyl-[acceptor protein]-L-lysine.</text>
        <dbReference type="EC" id="2.3.2.27"/>
    </reaction>
</comment>
<dbReference type="Gene3D" id="1.20.930.20">
    <property type="entry name" value="Adaptor protein Cbl, N-terminal domain"/>
    <property type="match status" value="1"/>
</dbReference>
<dbReference type="PROSITE" id="PS51698">
    <property type="entry name" value="U_BOX"/>
    <property type="match status" value="1"/>
</dbReference>
<keyword evidence="4" id="KW-0677">Repeat</keyword>
<dbReference type="InterPro" id="IPR000225">
    <property type="entry name" value="Armadillo"/>
</dbReference>
<feature type="region of interest" description="Disordered" evidence="7">
    <location>
        <begin position="1"/>
        <end position="25"/>
    </location>
</feature>
<feature type="repeat" description="ARM" evidence="6">
    <location>
        <begin position="456"/>
        <end position="498"/>
    </location>
</feature>
<dbReference type="SMART" id="SM00504">
    <property type="entry name" value="Ubox"/>
    <property type="match status" value="1"/>
</dbReference>
<dbReference type="InterPro" id="IPR036537">
    <property type="entry name" value="Adaptor_Cbl_N_dom_sf"/>
</dbReference>
<evidence type="ECO:0000256" key="4">
    <source>
        <dbReference type="ARBA" id="ARBA00022737"/>
    </source>
</evidence>
<sequence>MVAQGEVNGGRQAQRETHTDTETETETETERVCVCVVQSLIDLVNTIALKGDFIKSHKKECAALSRRVKLLVPLFEELRESRQRIPQTVLPCFYALEDALQSANKLLQMCHSGSKLYLVLERQAVAEQFQKVTDYLSQTLDALPYAKLDISDEVREQVELLHNQLTRAKGRVDSHELQLYTDLVSVLRDKDNEPAGVAALQRLAQKLELKTSGAIRQENRALQEMMLEKENQLDGCESDMNFPELFSVCRKLTSILPAEDGEDSDTPELDRVNIAAGVFTPKPGPTKHDEVRVGSGPEKRALYGNETNAGEKAGHPAIPDDFKCPISLEMMKDPVIVATGQTYERSCIQKWLESGHRSCPKTGVLLPHEGLTPNYVLRSVIAQWCETHGLEVPKKPGSKPKPVKTPEYSAGERATVDHLLRKLTSSQPDMQRAAAGELRLLAKRNVENRICIADAGAIPLLVGLLSTQDLKTQEHSVTALLNLSINDNNKGAIVNAGAINPIVEVLKTGSKEARENAAATLFSLSVVDENKISIGNSGAIPALVDLLKTGTSRGKKDAATALFNLSIYQGNKARAVRAGVVAPLLELLEDANTGMVDEALAILAILATHQEGRVAIGQASAIPVLVDLIHSGSSRNKENAAAVLLALMVTDAANIEKARELGAYAALTDLASNGTTRAKRKATQLLEHMRKQEGQSIPLTNLDVSL</sequence>
<dbReference type="PANTHER" id="PTHR23315:SF111">
    <property type="entry name" value="U-BOX DOMAIN-CONTAINING PROTEIN 14"/>
    <property type="match status" value="1"/>
</dbReference>
<feature type="domain" description="U-box" evidence="8">
    <location>
        <begin position="317"/>
        <end position="391"/>
    </location>
</feature>
<dbReference type="CDD" id="cd21037">
    <property type="entry name" value="MLKL_NTD"/>
    <property type="match status" value="1"/>
</dbReference>
<dbReference type="SMART" id="SM00185">
    <property type="entry name" value="ARM"/>
    <property type="match status" value="6"/>
</dbReference>
<feature type="repeat" description="ARM" evidence="6">
    <location>
        <begin position="497"/>
        <end position="539"/>
    </location>
</feature>
<dbReference type="InterPro" id="IPR003613">
    <property type="entry name" value="Ubox_domain"/>
</dbReference>
<evidence type="ECO:0000256" key="5">
    <source>
        <dbReference type="ARBA" id="ARBA00022786"/>
    </source>
</evidence>
<reference evidence="9" key="1">
    <citation type="submission" date="2024-03" db="EMBL/GenBank/DDBJ databases">
        <authorList>
            <consortium name="ELIXIR-Norway"/>
            <consortium name="Elixir Norway"/>
        </authorList>
    </citation>
    <scope>NUCLEOTIDE SEQUENCE</scope>
</reference>
<dbReference type="Pfam" id="PF25368">
    <property type="entry name" value="PUB10_N"/>
    <property type="match status" value="1"/>
</dbReference>
<dbReference type="Gene3D" id="3.30.40.10">
    <property type="entry name" value="Zinc/RING finger domain, C3HC4 (zinc finger)"/>
    <property type="match status" value="1"/>
</dbReference>